<evidence type="ECO:0000259" key="1">
    <source>
        <dbReference type="Pfam" id="PF01408"/>
    </source>
</evidence>
<reference evidence="3 4" key="1">
    <citation type="submission" date="2016-11" db="EMBL/GenBank/DDBJ databases">
        <authorList>
            <person name="Jaros S."/>
            <person name="Januszkiewicz K."/>
            <person name="Wedrychowicz H."/>
        </authorList>
    </citation>
    <scope>NUCLEOTIDE SEQUENCE [LARGE SCALE GENOMIC DNA]</scope>
    <source>
        <strain evidence="3 4">GAS242</strain>
    </source>
</reference>
<proteinExistence type="predicted"/>
<feature type="domain" description="Gfo/Idh/MocA-like oxidoreductase N-terminal" evidence="1">
    <location>
        <begin position="11"/>
        <end position="125"/>
    </location>
</feature>
<dbReference type="RefSeq" id="WP_079571974.1">
    <property type="nucleotide sequence ID" value="NZ_LT670818.1"/>
</dbReference>
<dbReference type="PANTHER" id="PTHR43249">
    <property type="entry name" value="UDP-N-ACETYL-2-AMINO-2-DEOXY-D-GLUCURONATE OXIDASE"/>
    <property type="match status" value="1"/>
</dbReference>
<dbReference type="PROSITE" id="PS51257">
    <property type="entry name" value="PROKAR_LIPOPROTEIN"/>
    <property type="match status" value="1"/>
</dbReference>
<dbReference type="Gene3D" id="3.40.50.720">
    <property type="entry name" value="NAD(P)-binding Rossmann-like Domain"/>
    <property type="match status" value="1"/>
</dbReference>
<protein>
    <submittedName>
        <fullName evidence="3">Predicted dehydrogenase</fullName>
    </submittedName>
</protein>
<dbReference type="Proteomes" id="UP000190675">
    <property type="component" value="Chromosome I"/>
</dbReference>
<dbReference type="OrthoDB" id="9781031at2"/>
<dbReference type="PANTHER" id="PTHR43249:SF1">
    <property type="entry name" value="D-GLUCOSIDE 3-DEHYDROGENASE"/>
    <property type="match status" value="1"/>
</dbReference>
<dbReference type="EMBL" id="LT670818">
    <property type="protein sequence ID" value="SHH64752.1"/>
    <property type="molecule type" value="Genomic_DNA"/>
</dbReference>
<dbReference type="InterPro" id="IPR000683">
    <property type="entry name" value="Gfo/Idh/MocA-like_OxRdtase_N"/>
</dbReference>
<dbReference type="Gene3D" id="3.30.360.10">
    <property type="entry name" value="Dihydrodipicolinate Reductase, domain 2"/>
    <property type="match status" value="1"/>
</dbReference>
<dbReference type="Pfam" id="PF22725">
    <property type="entry name" value="GFO_IDH_MocA_C3"/>
    <property type="match status" value="1"/>
</dbReference>
<sequence length="337" mass="36668">MGRPVSSGAGVAIVGCGLIGQKRAKALGSARLLVCADIAQDRADRLAASVTGCKALTDWKVAVNDPSVSIVIISTLHDTLAEIAHGAVAAGKHVLIEKPAARRAAELAGLAEAAAANGSLVRVGFNHRYHRALQKAHNLVTSGALGPLMFLRARYGHGGRVGYDREWRSDPAKSGGGELIDQGPHLIDLSRWFLGDFAQIDGFATTYFWDMPVDDNGFLLLKTASRQVAFLHASCTEWKNTFSFEIYGRNGKIDINGLGGSYGTERLTYYKMLPEMGPPETTTWEYPMADNSWDTEFAEFLEDIRLKRSPSAGLRDAIEALTIIEKIYRMSGYDHHS</sequence>
<dbReference type="GO" id="GO:0000166">
    <property type="term" value="F:nucleotide binding"/>
    <property type="evidence" value="ECO:0007669"/>
    <property type="project" value="InterPro"/>
</dbReference>
<feature type="domain" description="GFO/IDH/MocA-like oxidoreductase" evidence="2">
    <location>
        <begin position="134"/>
        <end position="253"/>
    </location>
</feature>
<dbReference type="InterPro" id="IPR036291">
    <property type="entry name" value="NAD(P)-bd_dom_sf"/>
</dbReference>
<dbReference type="AlphaFoldDB" id="A0A1M5UNW2"/>
<gene>
    <name evidence="3" type="ORF">SAMN05444169_8553</name>
</gene>
<dbReference type="InterPro" id="IPR052515">
    <property type="entry name" value="Gfo/Idh/MocA_Oxidoreductase"/>
</dbReference>
<evidence type="ECO:0000313" key="4">
    <source>
        <dbReference type="Proteomes" id="UP000190675"/>
    </source>
</evidence>
<organism evidence="3 4">
    <name type="scientific">Bradyrhizobium erythrophlei</name>
    <dbReference type="NCBI Taxonomy" id="1437360"/>
    <lineage>
        <taxon>Bacteria</taxon>
        <taxon>Pseudomonadati</taxon>
        <taxon>Pseudomonadota</taxon>
        <taxon>Alphaproteobacteria</taxon>
        <taxon>Hyphomicrobiales</taxon>
        <taxon>Nitrobacteraceae</taxon>
        <taxon>Bradyrhizobium</taxon>
    </lineage>
</organism>
<evidence type="ECO:0000259" key="2">
    <source>
        <dbReference type="Pfam" id="PF22725"/>
    </source>
</evidence>
<dbReference type="SUPFAM" id="SSF51735">
    <property type="entry name" value="NAD(P)-binding Rossmann-fold domains"/>
    <property type="match status" value="1"/>
</dbReference>
<evidence type="ECO:0000313" key="3">
    <source>
        <dbReference type="EMBL" id="SHH64752.1"/>
    </source>
</evidence>
<accession>A0A1M5UNW2</accession>
<dbReference type="InterPro" id="IPR055170">
    <property type="entry name" value="GFO_IDH_MocA-like_dom"/>
</dbReference>
<dbReference type="SUPFAM" id="SSF55347">
    <property type="entry name" value="Glyceraldehyde-3-phosphate dehydrogenase-like, C-terminal domain"/>
    <property type="match status" value="1"/>
</dbReference>
<dbReference type="Pfam" id="PF01408">
    <property type="entry name" value="GFO_IDH_MocA"/>
    <property type="match status" value="1"/>
</dbReference>
<name>A0A1M5UNW2_9BRAD</name>